<comment type="subcellular location">
    <subcellularLocation>
        <location evidence="2">Cytoplasm</location>
    </subcellularLocation>
</comment>
<dbReference type="InterPro" id="IPR015946">
    <property type="entry name" value="KH_dom-like_a/b"/>
</dbReference>
<sequence>MAKAFSRNDRISEQMRRELADLLMFEIKDPRVQMVTLTGVEVAGDMAHAKVFYTAQKNSKGLQAGLEKAAGFLRTQLGKRMMIRTVPQLHFVYDESIDRGMHMDKLISDALSDTPPQE</sequence>
<keyword evidence="1 2" id="KW-0690">Ribosome biogenesis</keyword>
<proteinExistence type="inferred from homology"/>
<dbReference type="HAMAP" id="MF_00003">
    <property type="entry name" value="RbfA"/>
    <property type="match status" value="1"/>
</dbReference>
<dbReference type="InterPro" id="IPR020053">
    <property type="entry name" value="Ribosome-bd_factorA_CS"/>
</dbReference>
<accession>A0ABW3GH83</accession>
<comment type="subunit">
    <text evidence="2">Monomer. Binds 30S ribosomal subunits, but not 50S ribosomal subunits or 70S ribosomes.</text>
</comment>
<keyword evidence="2" id="KW-0963">Cytoplasm</keyword>
<dbReference type="Proteomes" id="UP001597106">
    <property type="component" value="Unassembled WGS sequence"/>
</dbReference>
<evidence type="ECO:0000313" key="4">
    <source>
        <dbReference type="Proteomes" id="UP001597106"/>
    </source>
</evidence>
<dbReference type="EMBL" id="JBHTJW010000001">
    <property type="protein sequence ID" value="MFD0928151.1"/>
    <property type="molecule type" value="Genomic_DNA"/>
</dbReference>
<dbReference type="RefSeq" id="WP_194749773.1">
    <property type="nucleotide sequence ID" value="NZ_JBHTJW010000001.1"/>
</dbReference>
<dbReference type="NCBIfam" id="TIGR00082">
    <property type="entry name" value="rbfA"/>
    <property type="match status" value="1"/>
</dbReference>
<evidence type="ECO:0000313" key="3">
    <source>
        <dbReference type="EMBL" id="MFD0928151.1"/>
    </source>
</evidence>
<dbReference type="PANTHER" id="PTHR33515">
    <property type="entry name" value="RIBOSOME-BINDING FACTOR A, CHLOROPLASTIC-RELATED"/>
    <property type="match status" value="1"/>
</dbReference>
<dbReference type="InterPro" id="IPR000238">
    <property type="entry name" value="RbfA"/>
</dbReference>
<comment type="caution">
    <text evidence="3">The sequence shown here is derived from an EMBL/GenBank/DDBJ whole genome shotgun (WGS) entry which is preliminary data.</text>
</comment>
<organism evidence="3 4">
    <name type="scientific">Methylophilus glucosoxydans</name>
    <dbReference type="NCBI Taxonomy" id="752553"/>
    <lineage>
        <taxon>Bacteria</taxon>
        <taxon>Pseudomonadati</taxon>
        <taxon>Pseudomonadota</taxon>
        <taxon>Betaproteobacteria</taxon>
        <taxon>Nitrosomonadales</taxon>
        <taxon>Methylophilaceae</taxon>
        <taxon>Methylophilus</taxon>
    </lineage>
</organism>
<dbReference type="Gene3D" id="3.30.300.20">
    <property type="match status" value="1"/>
</dbReference>
<evidence type="ECO:0000256" key="2">
    <source>
        <dbReference type="HAMAP-Rule" id="MF_00003"/>
    </source>
</evidence>
<dbReference type="Pfam" id="PF02033">
    <property type="entry name" value="RBFA"/>
    <property type="match status" value="1"/>
</dbReference>
<dbReference type="PANTHER" id="PTHR33515:SF1">
    <property type="entry name" value="RIBOSOME-BINDING FACTOR A, CHLOROPLASTIC-RELATED"/>
    <property type="match status" value="1"/>
</dbReference>
<name>A0ABW3GH83_9PROT</name>
<protein>
    <recommendedName>
        <fullName evidence="2">Ribosome-binding factor A</fullName>
    </recommendedName>
</protein>
<gene>
    <name evidence="2 3" type="primary">rbfA</name>
    <name evidence="3" type="ORF">ACFQ1T_00020</name>
</gene>
<dbReference type="InterPro" id="IPR023799">
    <property type="entry name" value="RbfA_dom_sf"/>
</dbReference>
<comment type="function">
    <text evidence="2">One of several proteins that assist in the late maturation steps of the functional core of the 30S ribosomal subunit. Associates with free 30S ribosomal subunits (but not with 30S subunits that are part of 70S ribosomes or polysomes). Required for efficient processing of 16S rRNA. May interact with the 5'-terminal helix region of 16S rRNA.</text>
</comment>
<evidence type="ECO:0000256" key="1">
    <source>
        <dbReference type="ARBA" id="ARBA00022517"/>
    </source>
</evidence>
<dbReference type="PROSITE" id="PS01319">
    <property type="entry name" value="RBFA"/>
    <property type="match status" value="1"/>
</dbReference>
<keyword evidence="4" id="KW-1185">Reference proteome</keyword>
<dbReference type="SUPFAM" id="SSF89919">
    <property type="entry name" value="Ribosome-binding factor A, RbfA"/>
    <property type="match status" value="1"/>
</dbReference>
<reference evidence="4" key="1">
    <citation type="journal article" date="2019" name="Int. J. Syst. Evol. Microbiol.">
        <title>The Global Catalogue of Microorganisms (GCM) 10K type strain sequencing project: providing services to taxonomists for standard genome sequencing and annotation.</title>
        <authorList>
            <consortium name="The Broad Institute Genomics Platform"/>
            <consortium name="The Broad Institute Genome Sequencing Center for Infectious Disease"/>
            <person name="Wu L."/>
            <person name="Ma J."/>
        </authorList>
    </citation>
    <scope>NUCLEOTIDE SEQUENCE [LARGE SCALE GENOMIC DNA]</scope>
    <source>
        <strain evidence="4">CCUG 59685</strain>
    </source>
</reference>
<comment type="similarity">
    <text evidence="2">Belongs to the RbfA family.</text>
</comment>